<name>A0A3R6VG89_9STRA</name>
<accession>A0A3R6VG89</accession>
<evidence type="ECO:0000256" key="1">
    <source>
        <dbReference type="SAM" id="SignalP"/>
    </source>
</evidence>
<dbReference type="VEuPathDB" id="FungiDB:H310_07800"/>
<evidence type="ECO:0008006" key="4">
    <source>
        <dbReference type="Google" id="ProtNLM"/>
    </source>
</evidence>
<evidence type="ECO:0000313" key="2">
    <source>
        <dbReference type="EMBL" id="RHY24779.1"/>
    </source>
</evidence>
<dbReference type="AlphaFoldDB" id="A0A3R6VG89"/>
<reference evidence="2 3" key="1">
    <citation type="submission" date="2018-08" db="EMBL/GenBank/DDBJ databases">
        <title>Aphanomyces genome sequencing and annotation.</title>
        <authorList>
            <person name="Minardi D."/>
            <person name="Oidtmann B."/>
            <person name="Van Der Giezen M."/>
            <person name="Studholme D.J."/>
        </authorList>
    </citation>
    <scope>NUCLEOTIDE SEQUENCE [LARGE SCALE GENOMIC DNA]</scope>
    <source>
        <strain evidence="2 3">NJM0002</strain>
    </source>
</reference>
<evidence type="ECO:0000313" key="3">
    <source>
        <dbReference type="Proteomes" id="UP000285060"/>
    </source>
</evidence>
<dbReference type="EMBL" id="QUSY01001501">
    <property type="protein sequence ID" value="RHY24779.1"/>
    <property type="molecule type" value="Genomic_DNA"/>
</dbReference>
<proteinExistence type="predicted"/>
<keyword evidence="1" id="KW-0732">Signal</keyword>
<feature type="chain" id="PRO_5018595674" description="Secreted protein" evidence="1">
    <location>
        <begin position="22"/>
        <end position="472"/>
    </location>
</feature>
<dbReference type="Proteomes" id="UP000285060">
    <property type="component" value="Unassembled WGS sequence"/>
</dbReference>
<keyword evidence="3" id="KW-1185">Reference proteome</keyword>
<sequence length="472" mass="48946">MHTVSLLVAVLAAARTDPSLAVPCSSSVYLTDVNALLKTCEAALPAGTTPATFVKSNTSQYCSIPSCRSYEDAVSALPCEPKNRTSPSTKSVCSTTSAAPPVDDSRPCSTSVLQARAPLKAKCRQVFGSRNVTTQEDLEQYCAVDACAANVKQYANLTCTVGDVPASIYATLCDSTHAQPYVPPAIPCGDDVRKARAALKLRCEQVSGFPSLMNATSLVDLEAYCAYPECKANVRQYVNLTCAIDGYASSLYATMCDDLTRPNSGGVPVCSADVTNARAALQLTCQQATGGLTPLNLTTVATRSVYCENAACAGYLKQFTDVTNCSIYGAPASVWSTVCDRVVKPPYLTTGVPTTGSQSAAECTLGAFQYGFEAASSRCTTAAGIATLLPNSTTSAMSMASLAKLCPIPECATAFLLFTDAKCTIQGVPASVIAKLCAPASRPTATSAPSVAGSVSVLSVAVATVVVVVWNL</sequence>
<comment type="caution">
    <text evidence="2">The sequence shown here is derived from an EMBL/GenBank/DDBJ whole genome shotgun (WGS) entry which is preliminary data.</text>
</comment>
<organism evidence="2 3">
    <name type="scientific">Aphanomyces invadans</name>
    <dbReference type="NCBI Taxonomy" id="157072"/>
    <lineage>
        <taxon>Eukaryota</taxon>
        <taxon>Sar</taxon>
        <taxon>Stramenopiles</taxon>
        <taxon>Oomycota</taxon>
        <taxon>Saprolegniomycetes</taxon>
        <taxon>Saprolegniales</taxon>
        <taxon>Verrucalvaceae</taxon>
        <taxon>Aphanomyces</taxon>
    </lineage>
</organism>
<protein>
    <recommendedName>
        <fullName evidence="4">Secreted protein</fullName>
    </recommendedName>
</protein>
<gene>
    <name evidence="2" type="ORF">DYB32_008696</name>
</gene>
<feature type="signal peptide" evidence="1">
    <location>
        <begin position="1"/>
        <end position="21"/>
    </location>
</feature>